<protein>
    <submittedName>
        <fullName evidence="1">Uncharacterized protein</fullName>
    </submittedName>
</protein>
<organism evidence="1 2">
    <name type="scientific">Cupriavidus numazuensis</name>
    <dbReference type="NCBI Taxonomy" id="221992"/>
    <lineage>
        <taxon>Bacteria</taxon>
        <taxon>Pseudomonadati</taxon>
        <taxon>Pseudomonadota</taxon>
        <taxon>Betaproteobacteria</taxon>
        <taxon>Burkholderiales</taxon>
        <taxon>Burkholderiaceae</taxon>
        <taxon>Cupriavidus</taxon>
    </lineage>
</organism>
<dbReference type="RefSeq" id="WP_211958726.1">
    <property type="nucleotide sequence ID" value="NZ_CAJPVI010000111.1"/>
</dbReference>
<dbReference type="Proteomes" id="UP000672657">
    <property type="component" value="Unassembled WGS sequence"/>
</dbReference>
<name>A0ABN7QBY6_9BURK</name>
<evidence type="ECO:0000313" key="1">
    <source>
        <dbReference type="EMBL" id="CAG2161158.1"/>
    </source>
</evidence>
<keyword evidence="2" id="KW-1185">Reference proteome</keyword>
<gene>
    <name evidence="1" type="ORF">LMG26411_08039</name>
</gene>
<reference evidence="1 2" key="1">
    <citation type="submission" date="2021-03" db="EMBL/GenBank/DDBJ databases">
        <authorList>
            <person name="Peeters C."/>
        </authorList>
    </citation>
    <scope>NUCLEOTIDE SEQUENCE [LARGE SCALE GENOMIC DNA]</scope>
    <source>
        <strain evidence="1 2">LMG 26411</strain>
    </source>
</reference>
<accession>A0ABN7QBY6</accession>
<proteinExistence type="predicted"/>
<evidence type="ECO:0000313" key="2">
    <source>
        <dbReference type="Proteomes" id="UP000672657"/>
    </source>
</evidence>
<comment type="caution">
    <text evidence="1">The sequence shown here is derived from an EMBL/GenBank/DDBJ whole genome shotgun (WGS) entry which is preliminary data.</text>
</comment>
<sequence length="214" mass="24736">MVLPILVLELSEPDPEYVPIPREREAFPPPTSKRDKLIRYWRQILGRRAFIADSGRYQTRASSGWTCEAMADRDSSALLHDSEHLTRLLLRRAWAKVPRRQRMLIRRAVRRFDPNKPNIKVAAAQVNAVACLLAAMHWNGCRHPNALWCKPLHPLTGVVRWLSGFDVVEQHEHSRELLTKLAEKVRCVERHSRQLVVAMKAERQVVALLPELLQ</sequence>
<dbReference type="EMBL" id="CAJPVI010000111">
    <property type="protein sequence ID" value="CAG2161158.1"/>
    <property type="molecule type" value="Genomic_DNA"/>
</dbReference>